<sequence length="83" mass="9639">MMPKTGAVNAGSLRLCRARLNPCLTPTPRYQSWRSSWILSHDLTLTSRFLSLHLLWRAILPRHHFSHHPPQSLNLSEKAQSQW</sequence>
<gene>
    <name evidence="1" type="ORF">ASIM_LOCUS5752</name>
</gene>
<accession>A0A0M3JEB8</accession>
<reference evidence="1 2" key="2">
    <citation type="submission" date="2018-11" db="EMBL/GenBank/DDBJ databases">
        <authorList>
            <consortium name="Pathogen Informatics"/>
        </authorList>
    </citation>
    <scope>NUCLEOTIDE SEQUENCE [LARGE SCALE GENOMIC DNA]</scope>
</reference>
<protein>
    <submittedName>
        <fullName evidence="1 3">Uncharacterized protein</fullName>
    </submittedName>
</protein>
<name>A0A0M3JEB8_ANISI</name>
<proteinExistence type="predicted"/>
<dbReference type="WBParaSite" id="ASIM_0000596201-mRNA-1">
    <property type="protein sequence ID" value="ASIM_0000596201-mRNA-1"/>
    <property type="gene ID" value="ASIM_0000596201"/>
</dbReference>
<evidence type="ECO:0000313" key="2">
    <source>
        <dbReference type="Proteomes" id="UP000267096"/>
    </source>
</evidence>
<keyword evidence="2" id="KW-1185">Reference proteome</keyword>
<evidence type="ECO:0000313" key="3">
    <source>
        <dbReference type="WBParaSite" id="ASIM_0000596201-mRNA-1"/>
    </source>
</evidence>
<dbReference type="EMBL" id="UYRR01011619">
    <property type="protein sequence ID" value="VDK26021.1"/>
    <property type="molecule type" value="Genomic_DNA"/>
</dbReference>
<evidence type="ECO:0000313" key="1">
    <source>
        <dbReference type="EMBL" id="VDK26021.1"/>
    </source>
</evidence>
<dbReference type="Proteomes" id="UP000267096">
    <property type="component" value="Unassembled WGS sequence"/>
</dbReference>
<reference evidence="3" key="1">
    <citation type="submission" date="2017-02" db="UniProtKB">
        <authorList>
            <consortium name="WormBaseParasite"/>
        </authorList>
    </citation>
    <scope>IDENTIFICATION</scope>
</reference>
<organism evidence="3">
    <name type="scientific">Anisakis simplex</name>
    <name type="common">Herring worm</name>
    <dbReference type="NCBI Taxonomy" id="6269"/>
    <lineage>
        <taxon>Eukaryota</taxon>
        <taxon>Metazoa</taxon>
        <taxon>Ecdysozoa</taxon>
        <taxon>Nematoda</taxon>
        <taxon>Chromadorea</taxon>
        <taxon>Rhabditida</taxon>
        <taxon>Spirurina</taxon>
        <taxon>Ascaridomorpha</taxon>
        <taxon>Ascaridoidea</taxon>
        <taxon>Anisakidae</taxon>
        <taxon>Anisakis</taxon>
        <taxon>Anisakis simplex complex</taxon>
    </lineage>
</organism>
<dbReference type="AlphaFoldDB" id="A0A0M3JEB8"/>